<keyword evidence="2" id="KW-1185">Reference proteome</keyword>
<accession>A0ACD3AFK8</accession>
<protein>
    <submittedName>
        <fullName evidence="1">Uncharacterized protein</fullName>
    </submittedName>
</protein>
<dbReference type="Proteomes" id="UP000308600">
    <property type="component" value="Unassembled WGS sequence"/>
</dbReference>
<gene>
    <name evidence="1" type="ORF">BDN72DRAFT_265464</name>
</gene>
<evidence type="ECO:0000313" key="1">
    <source>
        <dbReference type="EMBL" id="TFK64453.1"/>
    </source>
</evidence>
<organism evidence="1 2">
    <name type="scientific">Pluteus cervinus</name>
    <dbReference type="NCBI Taxonomy" id="181527"/>
    <lineage>
        <taxon>Eukaryota</taxon>
        <taxon>Fungi</taxon>
        <taxon>Dikarya</taxon>
        <taxon>Basidiomycota</taxon>
        <taxon>Agaricomycotina</taxon>
        <taxon>Agaricomycetes</taxon>
        <taxon>Agaricomycetidae</taxon>
        <taxon>Agaricales</taxon>
        <taxon>Pluteineae</taxon>
        <taxon>Pluteaceae</taxon>
        <taxon>Pluteus</taxon>
    </lineage>
</organism>
<name>A0ACD3AFK8_9AGAR</name>
<reference evidence="1 2" key="1">
    <citation type="journal article" date="2019" name="Nat. Ecol. Evol.">
        <title>Megaphylogeny resolves global patterns of mushroom evolution.</title>
        <authorList>
            <person name="Varga T."/>
            <person name="Krizsan K."/>
            <person name="Foldi C."/>
            <person name="Dima B."/>
            <person name="Sanchez-Garcia M."/>
            <person name="Sanchez-Ramirez S."/>
            <person name="Szollosi G.J."/>
            <person name="Szarkandi J.G."/>
            <person name="Papp V."/>
            <person name="Albert L."/>
            <person name="Andreopoulos W."/>
            <person name="Angelini C."/>
            <person name="Antonin V."/>
            <person name="Barry K.W."/>
            <person name="Bougher N.L."/>
            <person name="Buchanan P."/>
            <person name="Buyck B."/>
            <person name="Bense V."/>
            <person name="Catcheside P."/>
            <person name="Chovatia M."/>
            <person name="Cooper J."/>
            <person name="Damon W."/>
            <person name="Desjardin D."/>
            <person name="Finy P."/>
            <person name="Geml J."/>
            <person name="Haridas S."/>
            <person name="Hughes K."/>
            <person name="Justo A."/>
            <person name="Karasinski D."/>
            <person name="Kautmanova I."/>
            <person name="Kiss B."/>
            <person name="Kocsube S."/>
            <person name="Kotiranta H."/>
            <person name="LaButti K.M."/>
            <person name="Lechner B.E."/>
            <person name="Liimatainen K."/>
            <person name="Lipzen A."/>
            <person name="Lukacs Z."/>
            <person name="Mihaltcheva S."/>
            <person name="Morgado L.N."/>
            <person name="Niskanen T."/>
            <person name="Noordeloos M.E."/>
            <person name="Ohm R.A."/>
            <person name="Ortiz-Santana B."/>
            <person name="Ovrebo C."/>
            <person name="Racz N."/>
            <person name="Riley R."/>
            <person name="Savchenko A."/>
            <person name="Shiryaev A."/>
            <person name="Soop K."/>
            <person name="Spirin V."/>
            <person name="Szebenyi C."/>
            <person name="Tomsovsky M."/>
            <person name="Tulloss R.E."/>
            <person name="Uehling J."/>
            <person name="Grigoriev I.V."/>
            <person name="Vagvolgyi C."/>
            <person name="Papp T."/>
            <person name="Martin F.M."/>
            <person name="Miettinen O."/>
            <person name="Hibbett D.S."/>
            <person name="Nagy L.G."/>
        </authorList>
    </citation>
    <scope>NUCLEOTIDE SEQUENCE [LARGE SCALE GENOMIC DNA]</scope>
    <source>
        <strain evidence="1 2">NL-1719</strain>
    </source>
</reference>
<dbReference type="EMBL" id="ML208474">
    <property type="protein sequence ID" value="TFK64453.1"/>
    <property type="molecule type" value="Genomic_DNA"/>
</dbReference>
<evidence type="ECO:0000313" key="2">
    <source>
        <dbReference type="Proteomes" id="UP000308600"/>
    </source>
</evidence>
<sequence length="409" mass="46351">MLCPFKYVDGYFTEDAGGNKTDKMVPPRFGLDKKLTWDDLWSAIDSRNKSGNPGTLYKVFFLARHGEGVHNLGPSSDDDVNNARGPDPHLTQEGLMEVITVNAVWRTELQNKMRFPTTSWCSPLTRCMETNTITFGRLQNVAPDDYTVPATTLPKSLIVEKVRERCTHDKPQERLTKTFIHTVFPEYNFEDGFTEDDKMWTNDYDRAELHSDVQARAIEILRRAFTDPNSGNFISITTHSGFIGDLLKIIGHPAYTTHPAAVVPFVCSYTPASDHYLPFVCKIADSNDETLLLTVQNQTNDSPLIVKKCTDSGLLLHWYRWVLVPTVETGDGVQYTLVNEWTIDNHYYVTTWSKTADVQNGASTSSRVNGSANMLFYINPSGDNYNPPCHNLDECFRRQGRRRQRCQAG</sequence>
<proteinExistence type="predicted"/>